<reference evidence="1 2" key="1">
    <citation type="submission" date="2024-11" db="EMBL/GenBank/DDBJ databases">
        <title>Chromosome-level genome assembly of the freshwater bivalve Anodonta woodiana.</title>
        <authorList>
            <person name="Chen X."/>
        </authorList>
    </citation>
    <scope>NUCLEOTIDE SEQUENCE [LARGE SCALE GENOMIC DNA]</scope>
    <source>
        <strain evidence="1">MN2024</strain>
        <tissue evidence="1">Gills</tissue>
    </source>
</reference>
<dbReference type="AlphaFoldDB" id="A0ABD3VGT7"/>
<dbReference type="PANTHER" id="PTHR37162:SF11">
    <property type="match status" value="1"/>
</dbReference>
<proteinExistence type="predicted"/>
<name>A0ABD3VGT7_SINWO</name>
<organism evidence="1 2">
    <name type="scientific">Sinanodonta woodiana</name>
    <name type="common">Chinese pond mussel</name>
    <name type="synonym">Anodonta woodiana</name>
    <dbReference type="NCBI Taxonomy" id="1069815"/>
    <lineage>
        <taxon>Eukaryota</taxon>
        <taxon>Metazoa</taxon>
        <taxon>Spiralia</taxon>
        <taxon>Lophotrochozoa</taxon>
        <taxon>Mollusca</taxon>
        <taxon>Bivalvia</taxon>
        <taxon>Autobranchia</taxon>
        <taxon>Heteroconchia</taxon>
        <taxon>Palaeoheterodonta</taxon>
        <taxon>Unionida</taxon>
        <taxon>Unionoidea</taxon>
        <taxon>Unionidae</taxon>
        <taxon>Unioninae</taxon>
        <taxon>Sinanodonta</taxon>
    </lineage>
</organism>
<dbReference type="PANTHER" id="PTHR37162">
    <property type="entry name" value="HAT FAMILY DIMERISATION DOMAINCONTAINING PROTEIN-RELATED"/>
    <property type="match status" value="1"/>
</dbReference>
<comment type="caution">
    <text evidence="1">The sequence shown here is derived from an EMBL/GenBank/DDBJ whole genome shotgun (WGS) entry which is preliminary data.</text>
</comment>
<evidence type="ECO:0000313" key="1">
    <source>
        <dbReference type="EMBL" id="KAL3859738.1"/>
    </source>
</evidence>
<accession>A0ABD3VGT7</accession>
<gene>
    <name evidence="1" type="ORF">ACJMK2_009936</name>
</gene>
<dbReference type="Proteomes" id="UP001634394">
    <property type="component" value="Unassembled WGS sequence"/>
</dbReference>
<evidence type="ECO:0000313" key="2">
    <source>
        <dbReference type="Proteomes" id="UP001634394"/>
    </source>
</evidence>
<protein>
    <submittedName>
        <fullName evidence="1">Uncharacterized protein</fullName>
    </submittedName>
</protein>
<sequence>MFPDSAVTKWFSLSDRKTSYLASFGLAPYFTSLLEDLIKCEEFFFFFDESMNDVLQTKQIDFHTRYLTSNFLGHCTASDMVSAFESVTTNLNLNNLIQLSMDGPNVNWAFYKKIDSTLATEHVTLLNVGSCSLHKVHGACKTAMDAVNWKIDKFLRSLYQLFHDTPARRDFVKVSGTSIFPLQFCKHRWLENTSVTQRALNLMEPLS</sequence>
<dbReference type="EMBL" id="JBJQND010000012">
    <property type="protein sequence ID" value="KAL3859738.1"/>
    <property type="molecule type" value="Genomic_DNA"/>
</dbReference>
<keyword evidence="2" id="KW-1185">Reference proteome</keyword>